<dbReference type="Proteomes" id="UP000262607">
    <property type="component" value="Chromosome"/>
</dbReference>
<dbReference type="EC" id="4.1.2.50" evidence="4"/>
<dbReference type="PANTHER" id="PTHR12589:SF7">
    <property type="entry name" value="6-PYRUVOYL TETRAHYDROBIOPTERIN SYNTHASE"/>
    <property type="match status" value="1"/>
</dbReference>
<comment type="similarity">
    <text evidence="3">Belongs to the PTPS family. QueD subfamily.</text>
</comment>
<comment type="catalytic activity">
    <reaction evidence="10">
        <text>7,8-dihydroneopterin 3'-triphosphate + H2O = 6-carboxy-5,6,7,8-tetrahydropterin + triphosphate + acetaldehyde + 2 H(+)</text>
        <dbReference type="Rhea" id="RHEA:27966"/>
        <dbReference type="ChEBI" id="CHEBI:15343"/>
        <dbReference type="ChEBI" id="CHEBI:15377"/>
        <dbReference type="ChEBI" id="CHEBI:15378"/>
        <dbReference type="ChEBI" id="CHEBI:18036"/>
        <dbReference type="ChEBI" id="CHEBI:58462"/>
        <dbReference type="ChEBI" id="CHEBI:61032"/>
        <dbReference type="EC" id="4.1.2.50"/>
    </reaction>
</comment>
<comment type="cofactor">
    <cofactor evidence="1">
        <name>Zn(2+)</name>
        <dbReference type="ChEBI" id="CHEBI:29105"/>
    </cofactor>
</comment>
<dbReference type="SUPFAM" id="SSF55620">
    <property type="entry name" value="Tetrahydrobiopterin biosynthesis enzymes-like"/>
    <property type="match status" value="1"/>
</dbReference>
<keyword evidence="7" id="KW-0862">Zinc</keyword>
<dbReference type="Gene3D" id="3.30.479.10">
    <property type="entry name" value="6-pyruvoyl tetrahydropterin synthase/QueD"/>
    <property type="match status" value="1"/>
</dbReference>
<dbReference type="InterPro" id="IPR038418">
    <property type="entry name" value="6-PTP_synth/QueD_sf"/>
</dbReference>
<evidence type="ECO:0000256" key="8">
    <source>
        <dbReference type="ARBA" id="ARBA00023239"/>
    </source>
</evidence>
<keyword evidence="6" id="KW-0479">Metal-binding</keyword>
<dbReference type="Pfam" id="PF01242">
    <property type="entry name" value="PTPS"/>
    <property type="match status" value="1"/>
</dbReference>
<accession>A0AAD1CMB5</accession>
<evidence type="ECO:0000256" key="4">
    <source>
        <dbReference type="ARBA" id="ARBA00012982"/>
    </source>
</evidence>
<evidence type="ECO:0000256" key="2">
    <source>
        <dbReference type="ARBA" id="ARBA00005061"/>
    </source>
</evidence>
<keyword evidence="8 11" id="KW-0456">Lyase</keyword>
<reference evidence="11 12" key="1">
    <citation type="submission" date="2014-06" db="EMBL/GenBank/DDBJ databases">
        <title>Genome sequence of the intracellular symbiont Blattabacterium cuenoti, strain CPU2 from the wood feeding cockroach Cryptocercus punctulatus.</title>
        <authorList>
            <person name="Kinjo Y."/>
            <person name="Ohkuma M."/>
            <person name="Tokuda G."/>
        </authorList>
    </citation>
    <scope>NUCLEOTIDE SEQUENCE [LARGE SCALE GENOMIC DNA]</scope>
    <source>
        <strain evidence="11 12">CPU2</strain>
    </source>
</reference>
<name>A0AAD1CMB5_9FLAO</name>
<gene>
    <name evidence="11" type="primary">ygcM</name>
    <name evidence="11" type="ORF">CPU2_423</name>
</gene>
<evidence type="ECO:0000256" key="10">
    <source>
        <dbReference type="ARBA" id="ARBA00048807"/>
    </source>
</evidence>
<comment type="pathway">
    <text evidence="2">Purine metabolism; 7-cyano-7-deazaguanine biosynthesis.</text>
</comment>
<proteinExistence type="inferred from homology"/>
<evidence type="ECO:0000256" key="9">
    <source>
        <dbReference type="ARBA" id="ARBA00031449"/>
    </source>
</evidence>
<organism evidence="11 12">
    <name type="scientific">Blattabacterium punctulatus CPU2</name>
    <dbReference type="NCBI Taxonomy" id="1457032"/>
    <lineage>
        <taxon>Bacteria</taxon>
        <taxon>Pseudomonadati</taxon>
        <taxon>Bacteroidota</taxon>
        <taxon>Flavobacteriia</taxon>
        <taxon>Flavobacteriales</taxon>
        <taxon>Blattabacteriaceae</taxon>
        <taxon>Blattabacterium</taxon>
    </lineage>
</organism>
<evidence type="ECO:0000256" key="5">
    <source>
        <dbReference type="ARBA" id="ARBA00018141"/>
    </source>
</evidence>
<dbReference type="InterPro" id="IPR007115">
    <property type="entry name" value="6-PTP_synth/QueD"/>
</dbReference>
<evidence type="ECO:0000313" key="11">
    <source>
        <dbReference type="EMBL" id="BBA17915.1"/>
    </source>
</evidence>
<evidence type="ECO:0000256" key="7">
    <source>
        <dbReference type="ARBA" id="ARBA00022833"/>
    </source>
</evidence>
<sequence>MMKVTISRKGHFSAAHRLYNPHWDHNKNIKEFGKCAYINYHGHNYEYIVSITGEINSKTGFVFNIQKLKNLIHKEIDIFFDHKNINVDIEEFYDVNPTMENIVIFLWNKIKKKISSNLNLKITLYETKNNFAEYDGS</sequence>
<evidence type="ECO:0000256" key="3">
    <source>
        <dbReference type="ARBA" id="ARBA00008900"/>
    </source>
</evidence>
<evidence type="ECO:0000313" key="12">
    <source>
        <dbReference type="Proteomes" id="UP000262607"/>
    </source>
</evidence>
<dbReference type="GO" id="GO:0070497">
    <property type="term" value="F:6-carboxytetrahydropterin synthase activity"/>
    <property type="evidence" value="ECO:0007669"/>
    <property type="project" value="UniProtKB-EC"/>
</dbReference>
<dbReference type="FunFam" id="3.30.479.10:FF:000003">
    <property type="entry name" value="6-pyruvoyl tetrahydrobiopterin synthase"/>
    <property type="match status" value="1"/>
</dbReference>
<evidence type="ECO:0000256" key="1">
    <source>
        <dbReference type="ARBA" id="ARBA00001947"/>
    </source>
</evidence>
<dbReference type="AlphaFoldDB" id="A0AAD1CMB5"/>
<dbReference type="EMBL" id="AP014610">
    <property type="protein sequence ID" value="BBA17915.1"/>
    <property type="molecule type" value="Genomic_DNA"/>
</dbReference>
<dbReference type="GO" id="GO:0046872">
    <property type="term" value="F:metal ion binding"/>
    <property type="evidence" value="ECO:0007669"/>
    <property type="project" value="UniProtKB-KW"/>
</dbReference>
<evidence type="ECO:0000256" key="6">
    <source>
        <dbReference type="ARBA" id="ARBA00022723"/>
    </source>
</evidence>
<dbReference type="PANTHER" id="PTHR12589">
    <property type="entry name" value="PYRUVOYL TETRAHYDROBIOPTERIN SYNTHASE"/>
    <property type="match status" value="1"/>
</dbReference>
<protein>
    <recommendedName>
        <fullName evidence="5">6-carboxy-5,6,7,8-tetrahydropterin synthase</fullName>
        <ecNumber evidence="4">4.1.2.50</ecNumber>
    </recommendedName>
    <alternativeName>
        <fullName evidence="9">Queuosine biosynthesis protein QueD</fullName>
    </alternativeName>
</protein>